<dbReference type="KEGG" id="cim:CIMG_12720"/>
<reference evidence="2" key="2">
    <citation type="journal article" date="2010" name="Genome Res.">
        <title>Population genomic sequencing of Coccidioides fungi reveals recent hybridization and transposon control.</title>
        <authorList>
            <person name="Neafsey D.E."/>
            <person name="Barker B.M."/>
            <person name="Sharpton T.J."/>
            <person name="Stajich J.E."/>
            <person name="Park D.J."/>
            <person name="Whiston E."/>
            <person name="Hung C.-Y."/>
            <person name="McMahan C."/>
            <person name="White J."/>
            <person name="Sykes S."/>
            <person name="Heiman D."/>
            <person name="Young S."/>
            <person name="Zeng Q."/>
            <person name="Abouelleil A."/>
            <person name="Aftuck L."/>
            <person name="Bessette D."/>
            <person name="Brown A."/>
            <person name="FitzGerald M."/>
            <person name="Lui A."/>
            <person name="Macdonald J.P."/>
            <person name="Priest M."/>
            <person name="Orbach M.J."/>
            <person name="Galgiani J.N."/>
            <person name="Kirkland T.N."/>
            <person name="Cole G.T."/>
            <person name="Birren B.W."/>
            <person name="Henn M.R."/>
            <person name="Taylor J.W."/>
            <person name="Rounsley S.D."/>
        </authorList>
    </citation>
    <scope>GENOME REANNOTATION</scope>
    <source>
        <strain evidence="2">RS</strain>
    </source>
</reference>
<gene>
    <name evidence="1" type="ORF">CIMG_12720</name>
</gene>
<proteinExistence type="predicted"/>
<dbReference type="EMBL" id="GG704911">
    <property type="protein sequence ID" value="EAS36738.3"/>
    <property type="molecule type" value="Genomic_DNA"/>
</dbReference>
<sequence length="122" mass="13917">MIKITNSAPSQSILYYTGASASDESTLIDILSATLDSMVTPTLNSQSALMVEMESFQNEELSCYTNSYLYPVGQAVQALLETHSKQKYEHKKTEFVNYDTEILLNRYHEKNIVQLVEYCWQS</sequence>
<dbReference type="Proteomes" id="UP000001261">
    <property type="component" value="Unassembled WGS sequence"/>
</dbReference>
<dbReference type="RefSeq" id="XP_001248321.2">
    <property type="nucleotide sequence ID" value="XM_001248320.2"/>
</dbReference>
<evidence type="ECO:0000313" key="1">
    <source>
        <dbReference type="EMBL" id="EAS36738.3"/>
    </source>
</evidence>
<keyword evidence="2" id="KW-1185">Reference proteome</keyword>
<organism evidence="1 2">
    <name type="scientific">Coccidioides immitis (strain RS)</name>
    <name type="common">Valley fever fungus</name>
    <dbReference type="NCBI Taxonomy" id="246410"/>
    <lineage>
        <taxon>Eukaryota</taxon>
        <taxon>Fungi</taxon>
        <taxon>Dikarya</taxon>
        <taxon>Ascomycota</taxon>
        <taxon>Pezizomycotina</taxon>
        <taxon>Eurotiomycetes</taxon>
        <taxon>Eurotiomycetidae</taxon>
        <taxon>Onygenales</taxon>
        <taxon>Onygenaceae</taxon>
        <taxon>Coccidioides</taxon>
    </lineage>
</organism>
<dbReference type="InParanoid" id="J3KKM4"/>
<dbReference type="GeneID" id="24164347"/>
<protein>
    <submittedName>
        <fullName evidence="1">Uncharacterized protein</fullName>
    </submittedName>
</protein>
<dbReference type="AlphaFoldDB" id="J3KKM4"/>
<dbReference type="VEuPathDB" id="FungiDB:CIMG_12720"/>
<evidence type="ECO:0000313" key="2">
    <source>
        <dbReference type="Proteomes" id="UP000001261"/>
    </source>
</evidence>
<name>J3KKM4_COCIM</name>
<accession>J3KKM4</accession>
<reference evidence="2" key="1">
    <citation type="journal article" date="2009" name="Genome Res.">
        <title>Comparative genomic analyses of the human fungal pathogens Coccidioides and their relatives.</title>
        <authorList>
            <person name="Sharpton T.J."/>
            <person name="Stajich J.E."/>
            <person name="Rounsley S.D."/>
            <person name="Gardner M.J."/>
            <person name="Wortman J.R."/>
            <person name="Jordar V.S."/>
            <person name="Maiti R."/>
            <person name="Kodira C.D."/>
            <person name="Neafsey D.E."/>
            <person name="Zeng Q."/>
            <person name="Hung C.-Y."/>
            <person name="McMahan C."/>
            <person name="Muszewska A."/>
            <person name="Grynberg M."/>
            <person name="Mandel M.A."/>
            <person name="Kellner E.M."/>
            <person name="Barker B.M."/>
            <person name="Galgiani J.N."/>
            <person name="Orbach M.J."/>
            <person name="Kirkland T.N."/>
            <person name="Cole G.T."/>
            <person name="Henn M.R."/>
            <person name="Birren B.W."/>
            <person name="Taylor J.W."/>
        </authorList>
    </citation>
    <scope>NUCLEOTIDE SEQUENCE [LARGE SCALE GENOMIC DNA]</scope>
    <source>
        <strain evidence="2">RS</strain>
    </source>
</reference>